<sequence length="70" mass="7707">MGGGVERVALEICPDLNGRRECAPERTSSKIKAILKSDGSAPWLTCPGLDEKRVWCSFSLLECHPDFEVT</sequence>
<name>A0ACB8G576_9SAUR</name>
<evidence type="ECO:0000313" key="2">
    <source>
        <dbReference type="Proteomes" id="UP000827872"/>
    </source>
</evidence>
<organism evidence="1 2">
    <name type="scientific">Sphaerodactylus townsendi</name>
    <dbReference type="NCBI Taxonomy" id="933632"/>
    <lineage>
        <taxon>Eukaryota</taxon>
        <taxon>Metazoa</taxon>
        <taxon>Chordata</taxon>
        <taxon>Craniata</taxon>
        <taxon>Vertebrata</taxon>
        <taxon>Euteleostomi</taxon>
        <taxon>Lepidosauria</taxon>
        <taxon>Squamata</taxon>
        <taxon>Bifurcata</taxon>
        <taxon>Gekkota</taxon>
        <taxon>Sphaerodactylidae</taxon>
        <taxon>Sphaerodactylus</taxon>
    </lineage>
</organism>
<dbReference type="EMBL" id="CM037615">
    <property type="protein sequence ID" value="KAH8014530.1"/>
    <property type="molecule type" value="Genomic_DNA"/>
</dbReference>
<protein>
    <submittedName>
        <fullName evidence="1">Uncharacterized protein</fullName>
    </submittedName>
</protein>
<accession>A0ACB8G576</accession>
<dbReference type="Proteomes" id="UP000827872">
    <property type="component" value="Linkage Group LG02"/>
</dbReference>
<comment type="caution">
    <text evidence="1">The sequence shown here is derived from an EMBL/GenBank/DDBJ whole genome shotgun (WGS) entry which is preliminary data.</text>
</comment>
<keyword evidence="2" id="KW-1185">Reference proteome</keyword>
<reference evidence="1" key="1">
    <citation type="submission" date="2021-08" db="EMBL/GenBank/DDBJ databases">
        <title>The first chromosome-level gecko genome reveals the dynamic sex chromosomes of Neotropical dwarf geckos (Sphaerodactylidae: Sphaerodactylus).</title>
        <authorList>
            <person name="Pinto B.J."/>
            <person name="Keating S.E."/>
            <person name="Gamble T."/>
        </authorList>
    </citation>
    <scope>NUCLEOTIDE SEQUENCE</scope>
    <source>
        <strain evidence="1">TG3544</strain>
    </source>
</reference>
<gene>
    <name evidence="1" type="ORF">K3G42_029713</name>
</gene>
<proteinExistence type="predicted"/>
<evidence type="ECO:0000313" key="1">
    <source>
        <dbReference type="EMBL" id="KAH8014530.1"/>
    </source>
</evidence>